<dbReference type="InterPro" id="IPR050982">
    <property type="entry name" value="Auxin_biosynth/cation_transpt"/>
</dbReference>
<dbReference type="AlphaFoldDB" id="A0A0C3GNM0"/>
<dbReference type="HOGENOM" id="CLU_015676_3_1_1"/>
<reference evidence="3" key="2">
    <citation type="submission" date="2015-01" db="EMBL/GenBank/DDBJ databases">
        <title>Evolutionary Origins and Diversification of the Mycorrhizal Mutualists.</title>
        <authorList>
            <consortium name="DOE Joint Genome Institute"/>
            <consortium name="Mycorrhizal Genomics Consortium"/>
            <person name="Kohler A."/>
            <person name="Kuo A."/>
            <person name="Nagy L.G."/>
            <person name="Floudas D."/>
            <person name="Copeland A."/>
            <person name="Barry K.W."/>
            <person name="Cichocki N."/>
            <person name="Veneault-Fourrey C."/>
            <person name="LaButti K."/>
            <person name="Lindquist E.A."/>
            <person name="Lipzen A."/>
            <person name="Lundell T."/>
            <person name="Morin E."/>
            <person name="Murat C."/>
            <person name="Riley R."/>
            <person name="Ohm R."/>
            <person name="Sun H."/>
            <person name="Tunlid A."/>
            <person name="Henrissat B."/>
            <person name="Grigoriev I.V."/>
            <person name="Hibbett D.S."/>
            <person name="Martin F."/>
        </authorList>
    </citation>
    <scope>NUCLEOTIDE SEQUENCE [LARGE SCALE GENOMIC DNA]</scope>
    <source>
        <strain evidence="3">Zn</strain>
    </source>
</reference>
<evidence type="ECO:0000256" key="1">
    <source>
        <dbReference type="ARBA" id="ARBA00023002"/>
    </source>
</evidence>
<dbReference type="Pfam" id="PF13738">
    <property type="entry name" value="Pyr_redox_3"/>
    <property type="match status" value="1"/>
</dbReference>
<dbReference type="GO" id="GO:0004497">
    <property type="term" value="F:monooxygenase activity"/>
    <property type="evidence" value="ECO:0007669"/>
    <property type="project" value="TreeGrafter"/>
</dbReference>
<dbReference type="STRING" id="913774.A0A0C3GNM0"/>
<dbReference type="GO" id="GO:0050660">
    <property type="term" value="F:flavin adenine dinucleotide binding"/>
    <property type="evidence" value="ECO:0007669"/>
    <property type="project" value="TreeGrafter"/>
</dbReference>
<dbReference type="InterPro" id="IPR036188">
    <property type="entry name" value="FAD/NAD-bd_sf"/>
</dbReference>
<evidence type="ECO:0008006" key="4">
    <source>
        <dbReference type="Google" id="ProtNLM"/>
    </source>
</evidence>
<dbReference type="PANTHER" id="PTHR43539">
    <property type="entry name" value="FLAVIN-BINDING MONOOXYGENASE-LIKE PROTEIN (AFU_ORTHOLOGUE AFUA_4G09220)"/>
    <property type="match status" value="1"/>
</dbReference>
<reference evidence="2 3" key="1">
    <citation type="submission" date="2014-04" db="EMBL/GenBank/DDBJ databases">
        <authorList>
            <consortium name="DOE Joint Genome Institute"/>
            <person name="Kuo A."/>
            <person name="Martino E."/>
            <person name="Perotto S."/>
            <person name="Kohler A."/>
            <person name="Nagy L.G."/>
            <person name="Floudas D."/>
            <person name="Copeland A."/>
            <person name="Barry K.W."/>
            <person name="Cichocki N."/>
            <person name="Veneault-Fourrey C."/>
            <person name="LaButti K."/>
            <person name="Lindquist E.A."/>
            <person name="Lipzen A."/>
            <person name="Lundell T."/>
            <person name="Morin E."/>
            <person name="Murat C."/>
            <person name="Sun H."/>
            <person name="Tunlid A."/>
            <person name="Henrissat B."/>
            <person name="Grigoriev I.V."/>
            <person name="Hibbett D.S."/>
            <person name="Martin F."/>
            <person name="Nordberg H.P."/>
            <person name="Cantor M.N."/>
            <person name="Hua S.X."/>
        </authorList>
    </citation>
    <scope>NUCLEOTIDE SEQUENCE [LARGE SCALE GENOMIC DNA]</scope>
    <source>
        <strain evidence="2 3">Zn</strain>
    </source>
</reference>
<protein>
    <recommendedName>
        <fullName evidence="4">FAD/NAD(P)-binding domain-containing protein</fullName>
    </recommendedName>
</protein>
<evidence type="ECO:0000313" key="2">
    <source>
        <dbReference type="EMBL" id="KIM97595.1"/>
    </source>
</evidence>
<dbReference type="OrthoDB" id="74360at2759"/>
<dbReference type="Gene3D" id="3.50.50.60">
    <property type="entry name" value="FAD/NAD(P)-binding domain"/>
    <property type="match status" value="1"/>
</dbReference>
<dbReference type="SUPFAM" id="SSF51905">
    <property type="entry name" value="FAD/NAD(P)-binding domain"/>
    <property type="match status" value="2"/>
</dbReference>
<dbReference type="Proteomes" id="UP000054321">
    <property type="component" value="Unassembled WGS sequence"/>
</dbReference>
<gene>
    <name evidence="2" type="ORF">OIDMADRAFT_169490</name>
</gene>
<name>A0A0C3GNM0_OIDMZ</name>
<accession>A0A0C3GNM0</accession>
<keyword evidence="3" id="KW-1185">Reference proteome</keyword>
<dbReference type="PANTHER" id="PTHR43539:SF68">
    <property type="entry name" value="FLAVIN-BINDING MONOOXYGENASE-LIKE PROTEIN (AFU_ORTHOLOGUE AFUA_4G09220)"/>
    <property type="match status" value="1"/>
</dbReference>
<dbReference type="EMBL" id="KN832882">
    <property type="protein sequence ID" value="KIM97595.1"/>
    <property type="molecule type" value="Genomic_DNA"/>
</dbReference>
<dbReference type="InParanoid" id="A0A0C3GNM0"/>
<sequence>MAIKKQFPDFPSKADLLTEIYQPLPKLTAVIDWETLDSSVATEQVLGSFAKALETADTNALGDVFLICKSFWRDTLAVTSHLRTFKSREVIASVLTNLNNKRRIHGIALIPGTAQVVVVSETLKWLEAFIVFKTTMPQAACNGRLVLLPEVAPLGLVVWKIWTLSTWLTDFEKHPEDERLLRVPSPPLNVENHLCPDVLIVGGGNAGLLLAGRLKAFGVDYLVIDKNKNVGDNWSLRYDCLRFHVGKSFCETPYLSYPQEATNGLTRDELANQVKRFANEFDIRTLHRTTVAATQYNNENGRWMLKLLCEDAERTISCKHLVLATGAGFQEAYMPEIPGIEHYVGVNIHSTDYKNARQLAKLGVKSVLVIGSANTAFDVLEDCYNAGLQTTMIQRSPTYVIPMSYLLHPAGLGLYDYVPAATGDAIAQAGPLAVSGPLLNLTHAKQAAAEPDRYAQLAKSGFQVTNCTQSDLTAHLVERCGGHFVDIGTGVELLCTKKVGIKSGVSPVSYTSSGLRFSDASKLDADAIVWCTGFNGTDLRHNLSDILGGGAEVIQDRMDATWGVDAEGEIRGLWKRHAKVENFWVFAGGTHQHRWYSKVIALQIKGALEGILPRPYLEVPRASQ</sequence>
<keyword evidence="1" id="KW-0560">Oxidoreductase</keyword>
<proteinExistence type="predicted"/>
<organism evidence="2 3">
    <name type="scientific">Oidiodendron maius (strain Zn)</name>
    <dbReference type="NCBI Taxonomy" id="913774"/>
    <lineage>
        <taxon>Eukaryota</taxon>
        <taxon>Fungi</taxon>
        <taxon>Dikarya</taxon>
        <taxon>Ascomycota</taxon>
        <taxon>Pezizomycotina</taxon>
        <taxon>Leotiomycetes</taxon>
        <taxon>Leotiomycetes incertae sedis</taxon>
        <taxon>Myxotrichaceae</taxon>
        <taxon>Oidiodendron</taxon>
    </lineage>
</organism>
<evidence type="ECO:0000313" key="3">
    <source>
        <dbReference type="Proteomes" id="UP000054321"/>
    </source>
</evidence>